<dbReference type="InterPro" id="IPR005900">
    <property type="entry name" value="6-phosphogluconolactonase_DevB"/>
</dbReference>
<comment type="caution">
    <text evidence="9">The sequence shown here is derived from an EMBL/GenBank/DDBJ whole genome shotgun (WGS) entry which is preliminary data.</text>
</comment>
<dbReference type="SUPFAM" id="SSF100950">
    <property type="entry name" value="NagB/RpiA/CoA transferase-like"/>
    <property type="match status" value="1"/>
</dbReference>
<comment type="similarity">
    <text evidence="4 7">Belongs to the glucosamine/galactosamine-6-phosphate isomerase family. 6-phosphogluconolactonase subfamily.</text>
</comment>
<dbReference type="EC" id="3.1.1.31" evidence="5 7"/>
<dbReference type="GO" id="GO:0005975">
    <property type="term" value="P:carbohydrate metabolic process"/>
    <property type="evidence" value="ECO:0007669"/>
    <property type="project" value="UniProtKB-UniRule"/>
</dbReference>
<reference evidence="9 10" key="1">
    <citation type="submission" date="2019-04" db="EMBL/GenBank/DDBJ databases">
        <title>Microbes associate with the intestines of laboratory mice.</title>
        <authorList>
            <person name="Navarre W."/>
            <person name="Wong E."/>
            <person name="Huang K."/>
            <person name="Tropini C."/>
            <person name="Ng K."/>
            <person name="Yu B."/>
        </authorList>
    </citation>
    <scope>NUCLEOTIDE SEQUENCE [LARGE SCALE GENOMIC DNA]</scope>
    <source>
        <strain evidence="9 10">NM69_E16B</strain>
    </source>
</reference>
<evidence type="ECO:0000256" key="1">
    <source>
        <dbReference type="ARBA" id="ARBA00000832"/>
    </source>
</evidence>
<proteinExistence type="inferred from homology"/>
<keyword evidence="7 9" id="KW-0378">Hydrolase</keyword>
<feature type="domain" description="Glucosamine/galactosamine-6-phosphate isomerase" evidence="8">
    <location>
        <begin position="9"/>
        <end position="223"/>
    </location>
</feature>
<accession>A0A4S2B2N1</accession>
<dbReference type="RefSeq" id="WP_136009356.1">
    <property type="nucleotide sequence ID" value="NZ_SRYZ01000006.1"/>
</dbReference>
<dbReference type="GO" id="GO:0006098">
    <property type="term" value="P:pentose-phosphate shunt"/>
    <property type="evidence" value="ECO:0007669"/>
    <property type="project" value="UniProtKB-UniPathway"/>
</dbReference>
<dbReference type="GO" id="GO:0017057">
    <property type="term" value="F:6-phosphogluconolactonase activity"/>
    <property type="evidence" value="ECO:0007669"/>
    <property type="project" value="UniProtKB-UniRule"/>
</dbReference>
<dbReference type="InterPro" id="IPR006148">
    <property type="entry name" value="Glc/Gal-6P_isomerase"/>
</dbReference>
<evidence type="ECO:0000313" key="9">
    <source>
        <dbReference type="EMBL" id="TGY08298.1"/>
    </source>
</evidence>
<dbReference type="CDD" id="cd01400">
    <property type="entry name" value="6PGL"/>
    <property type="match status" value="1"/>
</dbReference>
<evidence type="ECO:0000256" key="4">
    <source>
        <dbReference type="ARBA" id="ARBA00010662"/>
    </source>
</evidence>
<evidence type="ECO:0000313" key="10">
    <source>
        <dbReference type="Proteomes" id="UP000310532"/>
    </source>
</evidence>
<dbReference type="InterPro" id="IPR039104">
    <property type="entry name" value="6PGL"/>
</dbReference>
<comment type="pathway">
    <text evidence="3 7">Carbohydrate degradation; pentose phosphate pathway; D-ribulose 5-phosphate from D-glucose 6-phosphate (oxidative stage): step 2/3.</text>
</comment>
<evidence type="ECO:0000256" key="6">
    <source>
        <dbReference type="ARBA" id="ARBA00020337"/>
    </source>
</evidence>
<comment type="function">
    <text evidence="2 7">Hydrolysis of 6-phosphogluconolactone to 6-phosphogluconate.</text>
</comment>
<keyword evidence="10" id="KW-1185">Reference proteome</keyword>
<comment type="catalytic activity">
    <reaction evidence="1 7">
        <text>6-phospho-D-glucono-1,5-lactone + H2O = 6-phospho-D-gluconate + H(+)</text>
        <dbReference type="Rhea" id="RHEA:12556"/>
        <dbReference type="ChEBI" id="CHEBI:15377"/>
        <dbReference type="ChEBI" id="CHEBI:15378"/>
        <dbReference type="ChEBI" id="CHEBI:57955"/>
        <dbReference type="ChEBI" id="CHEBI:58759"/>
        <dbReference type="EC" id="3.1.1.31"/>
    </reaction>
</comment>
<sequence>MKSYVYHSATATAHALIEHLIAMMEREPEKTFYFAFSGGTTPSLMFSIWANEYKEATPWMRMRIYWVDERCVQAEDYESNYGTMRRLLLEEVGMPDEYVHPIYGVNCPEIEAKNYSTLVCRTVPLLGGFPAFDVVLLGAGDDGHTSSIFPGQEYLLSSFHPYEVSVNPYNGQKRIAMTGCLLFAAKHLIFFITGKNKADVVRNILDSGDATGPAAYVAHHAERVELFLDVWANGGRLSDNQILQPAAK</sequence>
<organism evidence="9 10">
    <name type="scientific">Bacteroides muris</name>
    <name type="common">ex Afrizal et al. 2022</name>
    <dbReference type="NCBI Taxonomy" id="2516960"/>
    <lineage>
        <taxon>Bacteria</taxon>
        <taxon>Pseudomonadati</taxon>
        <taxon>Bacteroidota</taxon>
        <taxon>Bacteroidia</taxon>
        <taxon>Bacteroidales</taxon>
        <taxon>Bacteroidaceae</taxon>
        <taxon>Bacteroides</taxon>
    </lineage>
</organism>
<dbReference type="UniPathway" id="UPA00115">
    <property type="reaction ID" value="UER00409"/>
</dbReference>
<evidence type="ECO:0000256" key="7">
    <source>
        <dbReference type="RuleBase" id="RU365095"/>
    </source>
</evidence>
<dbReference type="Proteomes" id="UP000310532">
    <property type="component" value="Unassembled WGS sequence"/>
</dbReference>
<dbReference type="AlphaFoldDB" id="A0A4S2B2N1"/>
<dbReference type="NCBIfam" id="TIGR01198">
    <property type="entry name" value="pgl"/>
    <property type="match status" value="1"/>
</dbReference>
<dbReference type="Pfam" id="PF01182">
    <property type="entry name" value="Glucosamine_iso"/>
    <property type="match status" value="1"/>
</dbReference>
<dbReference type="InterPro" id="IPR037171">
    <property type="entry name" value="NagB/RpiA_transferase-like"/>
</dbReference>
<evidence type="ECO:0000256" key="3">
    <source>
        <dbReference type="ARBA" id="ARBA00004961"/>
    </source>
</evidence>
<dbReference type="Gene3D" id="3.40.50.1360">
    <property type="match status" value="1"/>
</dbReference>
<gene>
    <name evidence="7 9" type="primary">pgl</name>
    <name evidence="9" type="ORF">E5355_04535</name>
</gene>
<evidence type="ECO:0000259" key="8">
    <source>
        <dbReference type="Pfam" id="PF01182"/>
    </source>
</evidence>
<dbReference type="PANTHER" id="PTHR11054">
    <property type="entry name" value="6-PHOSPHOGLUCONOLACTONASE"/>
    <property type="match status" value="1"/>
</dbReference>
<name>A0A4S2B2N1_9BACE</name>
<protein>
    <recommendedName>
        <fullName evidence="6 7">6-phosphogluconolactonase</fullName>
        <shortName evidence="7">6PGL</shortName>
        <ecNumber evidence="5 7">3.1.1.31</ecNumber>
    </recommendedName>
</protein>
<dbReference type="EMBL" id="SRYZ01000006">
    <property type="protein sequence ID" value="TGY08298.1"/>
    <property type="molecule type" value="Genomic_DNA"/>
</dbReference>
<evidence type="ECO:0000256" key="2">
    <source>
        <dbReference type="ARBA" id="ARBA00002681"/>
    </source>
</evidence>
<evidence type="ECO:0000256" key="5">
    <source>
        <dbReference type="ARBA" id="ARBA00013198"/>
    </source>
</evidence>
<dbReference type="PANTHER" id="PTHR11054:SF0">
    <property type="entry name" value="6-PHOSPHOGLUCONOLACTONASE"/>
    <property type="match status" value="1"/>
</dbReference>